<keyword evidence="3" id="KW-0479">Metal-binding</keyword>
<keyword evidence="2" id="KW-0808">Transferase</keyword>
<dbReference type="CDD" id="cd04194">
    <property type="entry name" value="GT8_A4GalT_like"/>
    <property type="match status" value="1"/>
</dbReference>
<proteinExistence type="predicted"/>
<keyword evidence="1" id="KW-0328">Glycosyltransferase</keyword>
<dbReference type="Pfam" id="PF01501">
    <property type="entry name" value="Glyco_transf_8"/>
    <property type="match status" value="1"/>
</dbReference>
<evidence type="ECO:0008006" key="6">
    <source>
        <dbReference type="Google" id="ProtNLM"/>
    </source>
</evidence>
<dbReference type="RefSeq" id="WP_161343541.1">
    <property type="nucleotide sequence ID" value="NZ_BMGW01000002.1"/>
</dbReference>
<dbReference type="InterPro" id="IPR002495">
    <property type="entry name" value="Glyco_trans_8"/>
</dbReference>
<dbReference type="AlphaFoldDB" id="A0A6L8VF29"/>
<dbReference type="PANTHER" id="PTHR13778:SF47">
    <property type="entry name" value="LIPOPOLYSACCHARIDE 1,3-GALACTOSYLTRANSFERASE"/>
    <property type="match status" value="1"/>
</dbReference>
<dbReference type="GO" id="GO:0016757">
    <property type="term" value="F:glycosyltransferase activity"/>
    <property type="evidence" value="ECO:0007669"/>
    <property type="project" value="UniProtKB-KW"/>
</dbReference>
<evidence type="ECO:0000256" key="3">
    <source>
        <dbReference type="ARBA" id="ARBA00022723"/>
    </source>
</evidence>
<dbReference type="SUPFAM" id="SSF53448">
    <property type="entry name" value="Nucleotide-diphospho-sugar transferases"/>
    <property type="match status" value="1"/>
</dbReference>
<dbReference type="GO" id="GO:0046872">
    <property type="term" value="F:metal ion binding"/>
    <property type="evidence" value="ECO:0007669"/>
    <property type="project" value="UniProtKB-KW"/>
</dbReference>
<sequence>MTMLVVTCSDDRYALGVGALFASILRFNPAARLALVDLGISTRNLAALQVIAAEAGSRIEVLALSPEGFGHLRTKGHITHAAYARLFIPDLFPLESRCLYLDCDMVATGPIDDLWQMDLAGLPLGAVVARRPDPAELAFHGIAENAYVNTGLLLMDLEVWRRDGLAARCLGFAAAKGGQMVYHDQSAINGVLAGAIRFLPETFNTSEDPRRLIWRIPRIIHYKSPRKPWNAAVPLGSIWWHFIDPHLDRFEQDAVAQAQAAAKLPPARRRRSLPQNLRRLMLGWMVERPCLARLAASGPMPGRAGGGPTSAG</sequence>
<reference evidence="4 5" key="1">
    <citation type="submission" date="2020-01" db="EMBL/GenBank/DDBJ databases">
        <title>Frigidibacter albus SP32T (=CGMCC 1.13995T).</title>
        <authorList>
            <person name="Liao X."/>
        </authorList>
    </citation>
    <scope>NUCLEOTIDE SEQUENCE [LARGE SCALE GENOMIC DNA]</scope>
    <source>
        <strain evidence="4 5">SP32</strain>
    </source>
</reference>
<gene>
    <name evidence="4" type="ORF">GS660_03650</name>
</gene>
<dbReference type="PANTHER" id="PTHR13778">
    <property type="entry name" value="GLYCOSYLTRANSFERASE 8 DOMAIN-CONTAINING PROTEIN"/>
    <property type="match status" value="1"/>
</dbReference>
<evidence type="ECO:0000256" key="2">
    <source>
        <dbReference type="ARBA" id="ARBA00022679"/>
    </source>
</evidence>
<comment type="caution">
    <text evidence="4">The sequence shown here is derived from an EMBL/GenBank/DDBJ whole genome shotgun (WGS) entry which is preliminary data.</text>
</comment>
<organism evidence="4 5">
    <name type="scientific">Frigidibacter albus</name>
    <dbReference type="NCBI Taxonomy" id="1465486"/>
    <lineage>
        <taxon>Bacteria</taxon>
        <taxon>Pseudomonadati</taxon>
        <taxon>Pseudomonadota</taxon>
        <taxon>Alphaproteobacteria</taxon>
        <taxon>Rhodobacterales</taxon>
        <taxon>Paracoccaceae</taxon>
        <taxon>Frigidibacter</taxon>
    </lineage>
</organism>
<evidence type="ECO:0000256" key="1">
    <source>
        <dbReference type="ARBA" id="ARBA00022676"/>
    </source>
</evidence>
<dbReference type="OrthoDB" id="5672604at2"/>
<protein>
    <recommendedName>
        <fullName evidence="6">Glycosyltransferase family 8 protein</fullName>
    </recommendedName>
</protein>
<name>A0A6L8VF29_9RHOB</name>
<accession>A0A6L8VF29</accession>
<dbReference type="EMBL" id="WWNR01000002">
    <property type="protein sequence ID" value="MZQ88192.1"/>
    <property type="molecule type" value="Genomic_DNA"/>
</dbReference>
<evidence type="ECO:0000313" key="4">
    <source>
        <dbReference type="EMBL" id="MZQ88192.1"/>
    </source>
</evidence>
<dbReference type="Gene3D" id="3.90.550.10">
    <property type="entry name" value="Spore Coat Polysaccharide Biosynthesis Protein SpsA, Chain A"/>
    <property type="match status" value="1"/>
</dbReference>
<dbReference type="InterPro" id="IPR029044">
    <property type="entry name" value="Nucleotide-diphossugar_trans"/>
</dbReference>
<dbReference type="InterPro" id="IPR050748">
    <property type="entry name" value="Glycosyltrans_8_dom-fam"/>
</dbReference>
<keyword evidence="5" id="KW-1185">Reference proteome</keyword>
<dbReference type="Proteomes" id="UP000477083">
    <property type="component" value="Unassembled WGS sequence"/>
</dbReference>
<evidence type="ECO:0000313" key="5">
    <source>
        <dbReference type="Proteomes" id="UP000477083"/>
    </source>
</evidence>